<dbReference type="SUPFAM" id="SSF53474">
    <property type="entry name" value="alpha/beta-Hydrolases"/>
    <property type="match status" value="1"/>
</dbReference>
<dbReference type="PANTHER" id="PTHR43918:SF4">
    <property type="entry name" value="CARBOXYLIC ESTER HYDROLASE"/>
    <property type="match status" value="1"/>
</dbReference>
<accession>A0A9X0B4S6</accession>
<dbReference type="GeneID" id="81374286"/>
<dbReference type="EMBL" id="JAPZBU010000009">
    <property type="protein sequence ID" value="KAJ5388128.1"/>
    <property type="molecule type" value="Genomic_DNA"/>
</dbReference>
<evidence type="ECO:0000313" key="6">
    <source>
        <dbReference type="Proteomes" id="UP001147747"/>
    </source>
</evidence>
<evidence type="ECO:0000313" key="5">
    <source>
        <dbReference type="EMBL" id="KAJ5388128.1"/>
    </source>
</evidence>
<evidence type="ECO:0000259" key="4">
    <source>
        <dbReference type="Pfam" id="PF00135"/>
    </source>
</evidence>
<dbReference type="InterPro" id="IPR029058">
    <property type="entry name" value="AB_hydrolase_fold"/>
</dbReference>
<name>A0A9X0B4S6_9EURO</name>
<dbReference type="Pfam" id="PF00135">
    <property type="entry name" value="COesterase"/>
    <property type="match status" value="1"/>
</dbReference>
<dbReference type="Proteomes" id="UP001147747">
    <property type="component" value="Unassembled WGS sequence"/>
</dbReference>
<reference evidence="5" key="1">
    <citation type="submission" date="2022-12" db="EMBL/GenBank/DDBJ databases">
        <authorList>
            <person name="Petersen C."/>
        </authorList>
    </citation>
    <scope>NUCLEOTIDE SEQUENCE</scope>
    <source>
        <strain evidence="5">IBT 29677</strain>
    </source>
</reference>
<evidence type="ECO:0000256" key="1">
    <source>
        <dbReference type="ARBA" id="ARBA00005964"/>
    </source>
</evidence>
<dbReference type="OrthoDB" id="408631at2759"/>
<dbReference type="AlphaFoldDB" id="A0A9X0B4S6"/>
<sequence>MTYSTSTIGLLAFLAISTCGSAGPLRRSHPTVVLGDSNNVRFEGTSANNVESFMNIRFAEDTSGNNRFAAPKPFSYPSGSVVNASLPGAACPQQKVPIPGLEVFDNVTRISEDCLTLRVDRPARKSNQDKLPVMAFIYGGGDSIGQIYDTAYDPTSLINGAGQNGYPVIYVAMNYRVGIFGFAATQALNESRSLNAGLRDQRLALEWVQEHIAAFGGDPDNVTIFGESDGATGVGLQITAYGGKEKAPFRRAIMQSGSASADQGTATNKTIIRTTEFIKKVNCSSSVGIDELACLRKIPLKKLLPAALEYEFSFEGSMSFDIFVPTAPSDFIPDSPSKLLSSGRFAHDIDVITGWTEDDQSFFTPSSIKTESDVIEYLSSSIPDLSKENMQRALALYPPSSFSDMPSENISAQYFRASQMSRDYEFTCPSIHLVQMNKKYSKSCTSNYLYILNQTMFTPLYKQQQTSYLGVSHFSDIPYVFNQAKTRYSFLATPLDVEISSKMSASWASFAVSGDPSHRNGTLPGWSDALTHSSPSVRIIGGPNGGEMFTIDGSGDTSEHLAKRCAFWSSPDVLAQIGV</sequence>
<comment type="caution">
    <text evidence="5">The sequence shown here is derived from an EMBL/GenBank/DDBJ whole genome shotgun (WGS) entry which is preliminary data.</text>
</comment>
<reference evidence="5" key="2">
    <citation type="journal article" date="2023" name="IMA Fungus">
        <title>Comparative genomic study of the Penicillium genus elucidates a diverse pangenome and 15 lateral gene transfer events.</title>
        <authorList>
            <person name="Petersen C."/>
            <person name="Sorensen T."/>
            <person name="Nielsen M.R."/>
            <person name="Sondergaard T.E."/>
            <person name="Sorensen J.L."/>
            <person name="Fitzpatrick D.A."/>
            <person name="Frisvad J.C."/>
            <person name="Nielsen K.L."/>
        </authorList>
    </citation>
    <scope>NUCLEOTIDE SEQUENCE</scope>
    <source>
        <strain evidence="5">IBT 29677</strain>
    </source>
</reference>
<dbReference type="PANTHER" id="PTHR43918">
    <property type="entry name" value="ACETYLCHOLINESTERASE"/>
    <property type="match status" value="1"/>
</dbReference>
<dbReference type="GO" id="GO:0017000">
    <property type="term" value="P:antibiotic biosynthetic process"/>
    <property type="evidence" value="ECO:0007669"/>
    <property type="project" value="UniProtKB-ARBA"/>
</dbReference>
<comment type="similarity">
    <text evidence="1">Belongs to the type-B carboxylesterase/lipase family.</text>
</comment>
<dbReference type="InterPro" id="IPR050654">
    <property type="entry name" value="AChE-related_enzymes"/>
</dbReference>
<gene>
    <name evidence="5" type="ORF">N7509_010669</name>
</gene>
<dbReference type="InterPro" id="IPR002018">
    <property type="entry name" value="CarbesteraseB"/>
</dbReference>
<dbReference type="GO" id="GO:0052689">
    <property type="term" value="F:carboxylic ester hydrolase activity"/>
    <property type="evidence" value="ECO:0007669"/>
    <property type="project" value="TreeGrafter"/>
</dbReference>
<protein>
    <submittedName>
        <fullName evidence="5">Carboxylesterase</fullName>
    </submittedName>
</protein>
<evidence type="ECO:0000256" key="2">
    <source>
        <dbReference type="ARBA" id="ARBA00022801"/>
    </source>
</evidence>
<feature type="domain" description="Carboxylesterase type B" evidence="4">
    <location>
        <begin position="44"/>
        <end position="539"/>
    </location>
</feature>
<dbReference type="RefSeq" id="XP_056485926.1">
    <property type="nucleotide sequence ID" value="XM_056635306.1"/>
</dbReference>
<dbReference type="Gene3D" id="3.40.50.1820">
    <property type="entry name" value="alpha/beta hydrolase"/>
    <property type="match status" value="1"/>
</dbReference>
<evidence type="ECO:0000256" key="3">
    <source>
        <dbReference type="SAM" id="SignalP"/>
    </source>
</evidence>
<proteinExistence type="inferred from homology"/>
<dbReference type="GO" id="GO:0072330">
    <property type="term" value="P:monocarboxylic acid biosynthetic process"/>
    <property type="evidence" value="ECO:0007669"/>
    <property type="project" value="UniProtKB-ARBA"/>
</dbReference>
<feature type="signal peptide" evidence="3">
    <location>
        <begin position="1"/>
        <end position="22"/>
    </location>
</feature>
<keyword evidence="3" id="KW-0732">Signal</keyword>
<organism evidence="5 6">
    <name type="scientific">Penicillium cosmopolitanum</name>
    <dbReference type="NCBI Taxonomy" id="1131564"/>
    <lineage>
        <taxon>Eukaryota</taxon>
        <taxon>Fungi</taxon>
        <taxon>Dikarya</taxon>
        <taxon>Ascomycota</taxon>
        <taxon>Pezizomycotina</taxon>
        <taxon>Eurotiomycetes</taxon>
        <taxon>Eurotiomycetidae</taxon>
        <taxon>Eurotiales</taxon>
        <taxon>Aspergillaceae</taxon>
        <taxon>Penicillium</taxon>
    </lineage>
</organism>
<feature type="chain" id="PRO_5040996048" evidence="3">
    <location>
        <begin position="23"/>
        <end position="579"/>
    </location>
</feature>
<keyword evidence="6" id="KW-1185">Reference proteome</keyword>
<keyword evidence="2" id="KW-0378">Hydrolase</keyword>